<reference evidence="2 3" key="1">
    <citation type="journal article" date="2014" name="Genome Announc.">
        <title>Comparative Genome Analysis of Two Isolates of the Fish Pathogen Piscirickettsia salmonis from Different Hosts Reveals Major Differences in Virulence-Associated Secretion Systems.</title>
        <authorList>
            <person name="Bohle H."/>
            <person name="Henriquez P."/>
            <person name="Grothusen H."/>
            <person name="Navas E."/>
            <person name="Sandoval A."/>
            <person name="Bustamante F."/>
            <person name="Bustos P."/>
            <person name="Mancilla M."/>
        </authorList>
    </citation>
    <scope>NUCLEOTIDE SEQUENCE [LARGE SCALE GENOMIC DNA]</scope>
    <source>
        <strain evidence="3">B1-32597</strain>
    </source>
</reference>
<dbReference type="AlphaFoldDB" id="A0AAC8VIL1"/>
<dbReference type="EMBL" id="CP012508">
    <property type="protein sequence ID" value="ALB23239.1"/>
    <property type="molecule type" value="Genomic_DNA"/>
</dbReference>
<protein>
    <submittedName>
        <fullName evidence="2">Membrane protein</fullName>
    </submittedName>
</protein>
<evidence type="ECO:0000313" key="3">
    <source>
        <dbReference type="Proteomes" id="UP000029558"/>
    </source>
</evidence>
<organism evidence="2 3">
    <name type="scientific">Piscirickettsia salmonis</name>
    <dbReference type="NCBI Taxonomy" id="1238"/>
    <lineage>
        <taxon>Bacteria</taxon>
        <taxon>Pseudomonadati</taxon>
        <taxon>Pseudomonadota</taxon>
        <taxon>Gammaproteobacteria</taxon>
        <taxon>Thiotrichales</taxon>
        <taxon>Piscirickettsiaceae</taxon>
        <taxon>Piscirickettsia</taxon>
    </lineage>
</organism>
<accession>A0AAC8VIL1</accession>
<feature type="transmembrane region" description="Helical" evidence="1">
    <location>
        <begin position="154"/>
        <end position="174"/>
    </location>
</feature>
<feature type="transmembrane region" description="Helical" evidence="1">
    <location>
        <begin position="349"/>
        <end position="368"/>
    </location>
</feature>
<feature type="transmembrane region" description="Helical" evidence="1">
    <location>
        <begin position="92"/>
        <end position="115"/>
    </location>
</feature>
<keyword evidence="1" id="KW-0812">Transmembrane</keyword>
<feature type="transmembrane region" description="Helical" evidence="1">
    <location>
        <begin position="375"/>
        <end position="397"/>
    </location>
</feature>
<sequence length="432" mass="49636">MSHHLAKISDGVSKIAYAIFFVNVFAYGRAFFATIFATRISHEAVITLSFSMSIMTVANMIIFGILSIIGMDIAGAKCQTSYQNCIAKYVKISGLLCVSVLLLAIFFSLFTYYYIGLLAAKFILIYSIGFIPFIFSSALRYILLAKSYSKIIKITNIITFIICISVTLACYYLFESVSIVSFAYGCIIGFLYNFFHLLHFSLKMNIINISFFKCIKYIKSSECLSFIYEGFKVSLVYASDSIICAIIIMLTLSYGESYVIAVQITLQLFLFASFWITGFANGLMIELPKYKSVYKSKKSLKLIIRYIFKNSIIYFLLVSLIFILFSKIILEYIFNLHGLSYKVAHIEVYMVAILVLFDFIRQSLFYILRLFNQVMGAVIISYICLFFSVFLMFLVKFMDKSPVYFLFLYILSCLVILIIYFIKIYNNNFLRS</sequence>
<keyword evidence="1" id="KW-0472">Membrane</keyword>
<evidence type="ECO:0000313" key="2">
    <source>
        <dbReference type="EMBL" id="ALB23239.1"/>
    </source>
</evidence>
<name>A0AAC8VIL1_PISSA</name>
<evidence type="ECO:0000256" key="1">
    <source>
        <dbReference type="SAM" id="Phobius"/>
    </source>
</evidence>
<feature type="transmembrane region" description="Helical" evidence="1">
    <location>
        <begin position="44"/>
        <end position="71"/>
    </location>
</feature>
<feature type="transmembrane region" description="Helical" evidence="1">
    <location>
        <begin position="235"/>
        <end position="254"/>
    </location>
</feature>
<feature type="transmembrane region" description="Helical" evidence="1">
    <location>
        <begin position="15"/>
        <end position="38"/>
    </location>
</feature>
<gene>
    <name evidence="2" type="ORF">KU39_2059</name>
</gene>
<dbReference type="Proteomes" id="UP000029558">
    <property type="component" value="Chromosome"/>
</dbReference>
<feature type="transmembrane region" description="Helical" evidence="1">
    <location>
        <begin position="306"/>
        <end position="329"/>
    </location>
</feature>
<feature type="transmembrane region" description="Helical" evidence="1">
    <location>
        <begin position="180"/>
        <end position="198"/>
    </location>
</feature>
<feature type="transmembrane region" description="Helical" evidence="1">
    <location>
        <begin position="260"/>
        <end position="285"/>
    </location>
</feature>
<keyword evidence="1" id="KW-1133">Transmembrane helix</keyword>
<feature type="transmembrane region" description="Helical" evidence="1">
    <location>
        <begin position="121"/>
        <end position="142"/>
    </location>
</feature>
<feature type="transmembrane region" description="Helical" evidence="1">
    <location>
        <begin position="403"/>
        <end position="422"/>
    </location>
</feature>
<dbReference type="RefSeq" id="WP_144420707.1">
    <property type="nucleotide sequence ID" value="NZ_CP012508.1"/>
</dbReference>
<proteinExistence type="predicted"/>